<evidence type="ECO:0000259" key="2">
    <source>
        <dbReference type="Pfam" id="PF18726"/>
    </source>
</evidence>
<gene>
    <name evidence="3" type="ORF">LX16_0783</name>
</gene>
<organism evidence="3 4">
    <name type="scientific">Stackebrandtia albiflava</name>
    <dbReference type="NCBI Taxonomy" id="406432"/>
    <lineage>
        <taxon>Bacteria</taxon>
        <taxon>Bacillati</taxon>
        <taxon>Actinomycetota</taxon>
        <taxon>Actinomycetes</taxon>
        <taxon>Glycomycetales</taxon>
        <taxon>Glycomycetaceae</taxon>
        <taxon>Stackebrandtia</taxon>
    </lineage>
</organism>
<reference evidence="3 4" key="1">
    <citation type="journal article" date="2013" name="Stand. Genomic Sci.">
        <title>Genomic Encyclopedia of Type Strains, Phase I: The one thousand microbial genomes (KMG-I) project.</title>
        <authorList>
            <person name="Kyrpides N.C."/>
            <person name="Woyke T."/>
            <person name="Eisen J.A."/>
            <person name="Garrity G."/>
            <person name="Lilburn T.G."/>
            <person name="Beck B.J."/>
            <person name="Whitman W.B."/>
            <person name="Hugenholtz P."/>
            <person name="Klenk H.P."/>
        </authorList>
    </citation>
    <scope>NUCLEOTIDE SEQUENCE [LARGE SCALE GENOMIC DNA]</scope>
    <source>
        <strain evidence="3 4">DSM 45044</strain>
    </source>
</reference>
<dbReference type="InterPro" id="IPR040891">
    <property type="entry name" value="HEPN_SAV_6107"/>
</dbReference>
<dbReference type="AlphaFoldDB" id="A0A562VB43"/>
<evidence type="ECO:0000313" key="3">
    <source>
        <dbReference type="EMBL" id="TWJ15085.1"/>
    </source>
</evidence>
<protein>
    <recommendedName>
        <fullName evidence="2">SAV-6107-like HEPN domain-containing protein</fullName>
    </recommendedName>
</protein>
<accession>A0A562VB43</accession>
<comment type="caution">
    <text evidence="3">The sequence shown here is derived from an EMBL/GenBank/DDBJ whole genome shotgun (WGS) entry which is preliminary data.</text>
</comment>
<feature type="domain" description="SAV-6107-like HEPN" evidence="2">
    <location>
        <begin position="49"/>
        <end position="146"/>
    </location>
</feature>
<name>A0A562VB43_9ACTN</name>
<feature type="region of interest" description="Disordered" evidence="1">
    <location>
        <begin position="1"/>
        <end position="30"/>
    </location>
</feature>
<evidence type="ECO:0000256" key="1">
    <source>
        <dbReference type="SAM" id="MobiDB-lite"/>
    </source>
</evidence>
<evidence type="ECO:0000313" key="4">
    <source>
        <dbReference type="Proteomes" id="UP000321617"/>
    </source>
</evidence>
<dbReference type="Pfam" id="PF18726">
    <property type="entry name" value="HEPN_SAV_6107"/>
    <property type="match status" value="1"/>
</dbReference>
<dbReference type="OrthoDB" id="3692174at2"/>
<dbReference type="EMBL" id="VLLL01000005">
    <property type="protein sequence ID" value="TWJ15085.1"/>
    <property type="molecule type" value="Genomic_DNA"/>
</dbReference>
<sequence length="153" mass="16657">MLATMTAEAAPPLRQRSSEEELPAIPAQSMPNRSPLELLIMARQGLAEAAEEARDGQRYAAAHLAALRAAAAVLAIRARPVTGQRNQVTNVWGLLVRVAPELREWAEFFAVTARKRTVAQSGVPQVVTAREADDLLRDADHFVTVVTELIGLR</sequence>
<proteinExistence type="predicted"/>
<keyword evidence="4" id="KW-1185">Reference proteome</keyword>
<dbReference type="Proteomes" id="UP000321617">
    <property type="component" value="Unassembled WGS sequence"/>
</dbReference>